<dbReference type="PROSITE" id="PS50157">
    <property type="entry name" value="ZINC_FINGER_C2H2_2"/>
    <property type="match status" value="1"/>
</dbReference>
<dbReference type="PROSITE" id="PS50174">
    <property type="entry name" value="G_PATCH"/>
    <property type="match status" value="1"/>
</dbReference>
<proteinExistence type="predicted"/>
<accession>A0AAV0VD47</accession>
<dbReference type="GO" id="GO:0008270">
    <property type="term" value="F:zinc ion binding"/>
    <property type="evidence" value="ECO:0007669"/>
    <property type="project" value="UniProtKB-KW"/>
</dbReference>
<organism evidence="5 6">
    <name type="scientific">Peronospora destructor</name>
    <dbReference type="NCBI Taxonomy" id="86335"/>
    <lineage>
        <taxon>Eukaryota</taxon>
        <taxon>Sar</taxon>
        <taxon>Stramenopiles</taxon>
        <taxon>Oomycota</taxon>
        <taxon>Peronosporomycetes</taxon>
        <taxon>Peronosporales</taxon>
        <taxon>Peronosporaceae</taxon>
        <taxon>Peronospora</taxon>
    </lineage>
</organism>
<dbReference type="PANTHER" id="PTHR47251:SF1">
    <property type="entry name" value="FINGER DOMAIN PROTEIN, PUTATIVE (AFU_ORTHOLOGUE AFUA_3G04180)-RELATED"/>
    <property type="match status" value="1"/>
</dbReference>
<name>A0AAV0VD47_9STRA</name>
<evidence type="ECO:0000259" key="4">
    <source>
        <dbReference type="PROSITE" id="PS50174"/>
    </source>
</evidence>
<gene>
    <name evidence="5" type="ORF">PDE001_LOCUS11285</name>
</gene>
<keyword evidence="6" id="KW-1185">Reference proteome</keyword>
<dbReference type="PROSITE" id="PS00028">
    <property type="entry name" value="ZINC_FINGER_C2H2_1"/>
    <property type="match status" value="1"/>
</dbReference>
<dbReference type="InterPro" id="IPR000467">
    <property type="entry name" value="G_patch_dom"/>
</dbReference>
<evidence type="ECO:0000313" key="6">
    <source>
        <dbReference type="Proteomes" id="UP001162029"/>
    </source>
</evidence>
<dbReference type="EMBL" id="CANTFM010002395">
    <property type="protein sequence ID" value="CAI5746283.1"/>
    <property type="molecule type" value="Genomic_DNA"/>
</dbReference>
<dbReference type="Pfam" id="PF01585">
    <property type="entry name" value="G-patch"/>
    <property type="match status" value="1"/>
</dbReference>
<dbReference type="PANTHER" id="PTHR47251">
    <property type="entry name" value="FINGER DOMAIN PROTEIN, PUTATIVE (AFU_ORTHOLOGUE AFUA_3G04180)-RELATED"/>
    <property type="match status" value="1"/>
</dbReference>
<dbReference type="Proteomes" id="UP001162029">
    <property type="component" value="Unassembled WGS sequence"/>
</dbReference>
<evidence type="ECO:0000256" key="1">
    <source>
        <dbReference type="PROSITE-ProRule" id="PRU00042"/>
    </source>
</evidence>
<feature type="domain" description="G-patch" evidence="4">
    <location>
        <begin position="19"/>
        <end position="65"/>
    </location>
</feature>
<evidence type="ECO:0008006" key="7">
    <source>
        <dbReference type="Google" id="ProtNLM"/>
    </source>
</evidence>
<dbReference type="AlphaFoldDB" id="A0AAV0VD47"/>
<reference evidence="5" key="1">
    <citation type="submission" date="2022-12" db="EMBL/GenBank/DDBJ databases">
        <authorList>
            <person name="Webb A."/>
        </authorList>
    </citation>
    <scope>NUCLEOTIDE SEQUENCE</scope>
    <source>
        <strain evidence="5">Pd1</strain>
    </source>
</reference>
<keyword evidence="1" id="KW-0862">Zinc</keyword>
<feature type="region of interest" description="Disordered" evidence="2">
    <location>
        <begin position="149"/>
        <end position="172"/>
    </location>
</feature>
<comment type="caution">
    <text evidence="5">The sequence shown here is derived from an EMBL/GenBank/DDBJ whole genome shotgun (WGS) entry which is preliminary data.</text>
</comment>
<keyword evidence="1" id="KW-0479">Metal-binding</keyword>
<feature type="domain" description="C2H2-type" evidence="3">
    <location>
        <begin position="115"/>
        <end position="144"/>
    </location>
</feature>
<evidence type="ECO:0000313" key="5">
    <source>
        <dbReference type="EMBL" id="CAI5746283.1"/>
    </source>
</evidence>
<dbReference type="SMART" id="SM00443">
    <property type="entry name" value="G_patch"/>
    <property type="match status" value="1"/>
</dbReference>
<evidence type="ECO:0000256" key="2">
    <source>
        <dbReference type="SAM" id="MobiDB-lite"/>
    </source>
</evidence>
<sequence>MKANENQLFVPGAERALDASNRGYCLLRQMGWRSGLGLGKHEQGIVEPINMKENLVHLGLGKAEEYDKVTHLATSVRRKLDAEVQETVEQIASREAKGAKEEQLKEEVKTMQAAFYCSDCRKQYKSVTEMENHLSSYDHHHTKRLKELQHQKRRVKSEEEHSVKRVKREKEHEMERLMLQRRIAAQKQVLHPPPGKIDSIAAMKKDSDDELICSKVGFGMKMGTKKPAKKRLVGCNATLAFSNPFAQ</sequence>
<dbReference type="GO" id="GO:0003676">
    <property type="term" value="F:nucleic acid binding"/>
    <property type="evidence" value="ECO:0007669"/>
    <property type="project" value="InterPro"/>
</dbReference>
<dbReference type="InterPro" id="IPR013087">
    <property type="entry name" value="Znf_C2H2_type"/>
</dbReference>
<evidence type="ECO:0000259" key="3">
    <source>
        <dbReference type="PROSITE" id="PS50157"/>
    </source>
</evidence>
<protein>
    <recommendedName>
        <fullName evidence="7">G-patch domain-containing protein</fullName>
    </recommendedName>
</protein>
<keyword evidence="1" id="KW-0863">Zinc-finger</keyword>